<dbReference type="Proteomes" id="UP001152759">
    <property type="component" value="Chromosome 9"/>
</dbReference>
<feature type="transmembrane region" description="Helical" evidence="8">
    <location>
        <begin position="449"/>
        <end position="467"/>
    </location>
</feature>
<evidence type="ECO:0000256" key="3">
    <source>
        <dbReference type="ARBA" id="ARBA00022692"/>
    </source>
</evidence>
<keyword evidence="5 8" id="KW-0472">Membrane</keyword>
<dbReference type="EMBL" id="OU963870">
    <property type="protein sequence ID" value="CAH0396124.1"/>
    <property type="molecule type" value="Genomic_DNA"/>
</dbReference>
<evidence type="ECO:0000256" key="5">
    <source>
        <dbReference type="ARBA" id="ARBA00023136"/>
    </source>
</evidence>
<proteinExistence type="predicted"/>
<evidence type="ECO:0000256" key="8">
    <source>
        <dbReference type="SAM" id="Phobius"/>
    </source>
</evidence>
<dbReference type="InterPro" id="IPR052192">
    <property type="entry name" value="Insect_Ionotropic_Sensory_Rcpt"/>
</dbReference>
<evidence type="ECO:0000313" key="9">
    <source>
        <dbReference type="EMBL" id="CAH0396124.1"/>
    </source>
</evidence>
<keyword evidence="10" id="KW-1185">Reference proteome</keyword>
<evidence type="ECO:0000256" key="7">
    <source>
        <dbReference type="ARBA" id="ARBA00023180"/>
    </source>
</evidence>
<dbReference type="AlphaFoldDB" id="A0A9P0AP87"/>
<evidence type="ECO:0008006" key="11">
    <source>
        <dbReference type="Google" id="ProtNLM"/>
    </source>
</evidence>
<reference evidence="9" key="1">
    <citation type="submission" date="2021-12" db="EMBL/GenBank/DDBJ databases">
        <authorList>
            <person name="King R."/>
        </authorList>
    </citation>
    <scope>NUCLEOTIDE SEQUENCE</scope>
</reference>
<feature type="transmembrane region" description="Helical" evidence="8">
    <location>
        <begin position="754"/>
        <end position="776"/>
    </location>
</feature>
<evidence type="ECO:0000313" key="10">
    <source>
        <dbReference type="Proteomes" id="UP001152759"/>
    </source>
</evidence>
<keyword evidence="6" id="KW-0675">Receptor</keyword>
<organism evidence="9 10">
    <name type="scientific">Bemisia tabaci</name>
    <name type="common">Sweetpotato whitefly</name>
    <name type="synonym">Aleurodes tabaci</name>
    <dbReference type="NCBI Taxonomy" id="7038"/>
    <lineage>
        <taxon>Eukaryota</taxon>
        <taxon>Metazoa</taxon>
        <taxon>Ecdysozoa</taxon>
        <taxon>Arthropoda</taxon>
        <taxon>Hexapoda</taxon>
        <taxon>Insecta</taxon>
        <taxon>Pterygota</taxon>
        <taxon>Neoptera</taxon>
        <taxon>Paraneoptera</taxon>
        <taxon>Hemiptera</taxon>
        <taxon>Sternorrhyncha</taxon>
        <taxon>Aleyrodoidea</taxon>
        <taxon>Aleyrodidae</taxon>
        <taxon>Aleyrodinae</taxon>
        <taxon>Bemisia</taxon>
    </lineage>
</organism>
<sequence>MKMYPSTDLLQGHVHSNGTSKRIRSSFSITLKLRVLLIFVSPRIGTANLGIHFNDHLTPSHNKDLALKICQEIVHLSKNRQFHIVDLRGNPSDTTLVQGLHESSISTVSIRQHTKLDIFSRNRNQKNLIVFLTETDNIFSLILTTASHTNQTRIPTNFSCASSSSYAENNAQGELPNYCVTYDSVVGSEQVNTSCNYRLHLTPAELKGKSPLTDQLLSFTRGLYSHNIWNYKNYIVFMVDQKSWRKLTSTQERPGIEKSQYSSNSALSNADEIESRNLIFLFDVFWRFFRGHRTTICFEQHCIWYDRFERRLLYYGGSKNERYFDFTFRVFHDRTSNDFVYKIGFGRAFHFSKSDFKTPQLFGELSNLIFEQDAEYILLDKTDAPYGDVGLEQNLDLIIFEGGYVLEESEISQFHLTPSFETLYYCFLAPRRGFMPQYLVVVKCFSPPVWLAIIIAIATSWLMQWVFQRFQVMHFAHFYSDTEISAFEDSSSFLAIYSYFLSGSPPTLLLGKFLTGRICFLVFTFLNLIIGTVLQSGLTTLLTSYVRYSDVETLEELEQSGLYIQTPSVEAISDILGESGHAQLKQQLTDSRYYYEQLAVELLDEYDHNIFLCDSSPNATNAHEHKIKNNCTDKIGELEKNIVSIASSDAYLDRLPYSFITAKNRITSRGFLTSTEIEFHLIDECLTMYPISYLIVENSIFTEIFDKKMSQLIENGFTASILTSESMEYFFESYRQRDEGEGSLRPFSMIDLQLAFMSLGVGLFVSFFVFLIELYYGWSK</sequence>
<protein>
    <recommendedName>
        <fullName evidence="11">Ionotropic receptor</fullName>
    </recommendedName>
</protein>
<evidence type="ECO:0000256" key="2">
    <source>
        <dbReference type="ARBA" id="ARBA00022475"/>
    </source>
</evidence>
<evidence type="ECO:0000256" key="6">
    <source>
        <dbReference type="ARBA" id="ARBA00023170"/>
    </source>
</evidence>
<accession>A0A9P0AP87</accession>
<keyword evidence="7" id="KW-0325">Glycoprotein</keyword>
<evidence type="ECO:0000256" key="4">
    <source>
        <dbReference type="ARBA" id="ARBA00022989"/>
    </source>
</evidence>
<dbReference type="PANTHER" id="PTHR42643">
    <property type="entry name" value="IONOTROPIC RECEPTOR 20A-RELATED"/>
    <property type="match status" value="1"/>
</dbReference>
<feature type="transmembrane region" description="Helical" evidence="8">
    <location>
        <begin position="518"/>
        <end position="538"/>
    </location>
</feature>
<dbReference type="GO" id="GO:0005886">
    <property type="term" value="C:plasma membrane"/>
    <property type="evidence" value="ECO:0007669"/>
    <property type="project" value="UniProtKB-SubCell"/>
</dbReference>
<comment type="subcellular location">
    <subcellularLocation>
        <location evidence="1">Cell membrane</location>
        <topology evidence="1">Multi-pass membrane protein</topology>
    </subcellularLocation>
</comment>
<keyword evidence="3 8" id="KW-0812">Transmembrane</keyword>
<keyword evidence="2" id="KW-1003">Cell membrane</keyword>
<keyword evidence="4 8" id="KW-1133">Transmembrane helix</keyword>
<dbReference type="PANTHER" id="PTHR42643:SF38">
    <property type="entry name" value="IONOTROPIC RECEPTOR 100A"/>
    <property type="match status" value="1"/>
</dbReference>
<name>A0A9P0AP87_BEMTA</name>
<dbReference type="Gene3D" id="1.10.287.70">
    <property type="match status" value="1"/>
</dbReference>
<gene>
    <name evidence="9" type="ORF">BEMITA_LOCUS14231</name>
</gene>
<evidence type="ECO:0000256" key="1">
    <source>
        <dbReference type="ARBA" id="ARBA00004651"/>
    </source>
</evidence>